<dbReference type="GO" id="GO:0030018">
    <property type="term" value="C:Z disc"/>
    <property type="evidence" value="ECO:0007669"/>
    <property type="project" value="TreeGrafter"/>
</dbReference>
<feature type="domain" description="LIM zinc-binding" evidence="6">
    <location>
        <begin position="809"/>
        <end position="864"/>
    </location>
</feature>
<feature type="compositionally biased region" description="Polar residues" evidence="5">
    <location>
        <begin position="581"/>
        <end position="592"/>
    </location>
</feature>
<dbReference type="CDD" id="cd08368">
    <property type="entry name" value="LIM"/>
    <property type="match status" value="1"/>
</dbReference>
<keyword evidence="2 4" id="KW-0862">Zinc</keyword>
<feature type="domain" description="LIM zinc-binding" evidence="6">
    <location>
        <begin position="264"/>
        <end position="323"/>
    </location>
</feature>
<dbReference type="InterPro" id="IPR050604">
    <property type="entry name" value="PDZ-LIM_domain"/>
</dbReference>
<dbReference type="AlphaFoldDB" id="A0A8J2JES7"/>
<dbReference type="EMBL" id="CAJVCH010052151">
    <property type="protein sequence ID" value="CAG7718271.1"/>
    <property type="molecule type" value="Genomic_DNA"/>
</dbReference>
<name>A0A8J2JES7_9HEXA</name>
<dbReference type="InterPro" id="IPR001781">
    <property type="entry name" value="Znf_LIM"/>
</dbReference>
<reference evidence="8" key="1">
    <citation type="submission" date="2021-06" db="EMBL/GenBank/DDBJ databases">
        <authorList>
            <person name="Hodson N. C."/>
            <person name="Mongue J. A."/>
            <person name="Jaron S. K."/>
        </authorList>
    </citation>
    <scope>NUCLEOTIDE SEQUENCE</scope>
</reference>
<dbReference type="Pfam" id="PF00412">
    <property type="entry name" value="LIM"/>
    <property type="match status" value="4"/>
</dbReference>
<dbReference type="FunFam" id="2.10.110.10:FF:000073">
    <property type="entry name" value="Uncharacterized protein, isoform Z"/>
    <property type="match status" value="1"/>
</dbReference>
<dbReference type="OrthoDB" id="5911912at2759"/>
<protein>
    <recommendedName>
        <fullName evidence="10">PDZ and LIM domain protein Zasp</fullName>
    </recommendedName>
</protein>
<dbReference type="PROSITE" id="PS50023">
    <property type="entry name" value="LIM_DOMAIN_2"/>
    <property type="match status" value="3"/>
</dbReference>
<dbReference type="CDD" id="cd09360">
    <property type="entry name" value="LIM_ALP_like"/>
    <property type="match status" value="1"/>
</dbReference>
<dbReference type="InterPro" id="IPR001478">
    <property type="entry name" value="PDZ"/>
</dbReference>
<evidence type="ECO:0000313" key="9">
    <source>
        <dbReference type="Proteomes" id="UP000708208"/>
    </source>
</evidence>
<keyword evidence="1 4" id="KW-0479">Metal-binding</keyword>
<dbReference type="GO" id="GO:0001725">
    <property type="term" value="C:stress fiber"/>
    <property type="evidence" value="ECO:0007669"/>
    <property type="project" value="TreeGrafter"/>
</dbReference>
<sequence>MTNSSPVPVLLTRATGQQWGFRLHGGSDFNQPLVILKVSGGSIAEQNNLSPGDAILAINGQDTSRLKHKDAQDLIARSGNTVEFIVQKGVTSTWKPNVSPVGSLSRVGENRVVTKTSLARNQPSSVPFRVGAGVNSIARPFITKDGKALVNNQFNSPINLYSEANIAETLSAQAEVLAGGAIGVNFKKNEKKYNYEDSEVYKMLKRVENEPEDIYVPEDRAPQDQERVPPPQLTQTISQLRPVRAPENIPKPVDQPTAGGNNPNLCAECERLIVGVFVRIKDKNLHVECFKCATCGQSLKNIGYFNINNKLYCDVHAQTIARNNPPAPGLAPFIPSVPSVPAPSIIAPSLGSSSGINIPISEPDLANNFASATPVPDLPLVASTDTTTSTSSNPIVLPSNDNSAPLLNTCTSSATAENLITVSSSSANTCEVSGDLSLFISANEDNRQFSYNKPDSYSANIAPQPFHHSPTRTSHVNAPAKVTQESSFLERKSFSETVTKSSPGGSKFVWPPVQGNDDPVMLGSPAAGSNIQQESSHQQQSSSSLSQSISQSSSLNHSNLLSGSPAQQPILPTIQAQAPSFAPSSFYQSQPLAQPYKPVAPPKPRAPQTPYRPLSTLLAPATRPAASAPITPPVQSYQPPPFETPSIAPSLGGGVSGLNLRKGQNVGRGIIPNRGRGFLTQPGPRVAVCGACQRQIRGPFITAGGSRFYCPEHFKCGTPNCSRPLIDIGFVEERGQLYCEYCWESYLAPVCAKCNKRVKNECLNALGQHFHPTCFSCSHCHVCFGNNPFYLEDGKPFCEKDWNELFTTKCYACGFPIEAGDRWVEALNQNYHSQCFNCSACKKNLEGQSFFAKGGRPFCKAHAR</sequence>
<dbReference type="GO" id="GO:0005912">
    <property type="term" value="C:adherens junction"/>
    <property type="evidence" value="ECO:0007669"/>
    <property type="project" value="TreeGrafter"/>
</dbReference>
<evidence type="ECO:0000259" key="7">
    <source>
        <dbReference type="PROSITE" id="PS50106"/>
    </source>
</evidence>
<dbReference type="Pfam" id="PF00595">
    <property type="entry name" value="PDZ"/>
    <property type="match status" value="1"/>
</dbReference>
<dbReference type="CDD" id="cd09455">
    <property type="entry name" value="LIM1_Enigma_like_1"/>
    <property type="match status" value="1"/>
</dbReference>
<dbReference type="Proteomes" id="UP000708208">
    <property type="component" value="Unassembled WGS sequence"/>
</dbReference>
<feature type="domain" description="PDZ" evidence="7">
    <location>
        <begin position="8"/>
        <end position="90"/>
    </location>
</feature>
<dbReference type="GO" id="GO:0003779">
    <property type="term" value="F:actin binding"/>
    <property type="evidence" value="ECO:0007669"/>
    <property type="project" value="TreeGrafter"/>
</dbReference>
<comment type="caution">
    <text evidence="8">The sequence shown here is derived from an EMBL/GenBank/DDBJ whole genome shotgun (WGS) entry which is preliminary data.</text>
</comment>
<dbReference type="PANTHER" id="PTHR24214">
    <property type="entry name" value="PDZ AND LIM DOMAIN PROTEIN ZASP"/>
    <property type="match status" value="1"/>
</dbReference>
<dbReference type="InterPro" id="IPR006643">
    <property type="entry name" value="Zasp-like_motif"/>
</dbReference>
<feature type="region of interest" description="Disordered" evidence="5">
    <location>
        <begin position="581"/>
        <end position="649"/>
    </location>
</feature>
<dbReference type="SMART" id="SM00132">
    <property type="entry name" value="LIM"/>
    <property type="match status" value="4"/>
</dbReference>
<dbReference type="FunFam" id="2.10.110.10:FF:000069">
    <property type="entry name" value="Uncharacterized protein, isoform Z"/>
    <property type="match status" value="1"/>
</dbReference>
<dbReference type="CDD" id="cd09461">
    <property type="entry name" value="LIM3_Enigma_like_1"/>
    <property type="match status" value="1"/>
</dbReference>
<dbReference type="GO" id="GO:0030036">
    <property type="term" value="P:actin cytoskeleton organization"/>
    <property type="evidence" value="ECO:0007669"/>
    <property type="project" value="TreeGrafter"/>
</dbReference>
<dbReference type="PROSITE" id="PS00478">
    <property type="entry name" value="LIM_DOMAIN_1"/>
    <property type="match status" value="1"/>
</dbReference>
<gene>
    <name evidence="8" type="ORF">AFUS01_LOCUS7675</name>
</gene>
<dbReference type="GO" id="GO:0031941">
    <property type="term" value="C:filamentous actin"/>
    <property type="evidence" value="ECO:0007669"/>
    <property type="project" value="TreeGrafter"/>
</dbReference>
<feature type="compositionally biased region" description="Low complexity" evidence="5">
    <location>
        <begin position="529"/>
        <end position="562"/>
    </location>
</feature>
<accession>A0A8J2JES7</accession>
<dbReference type="GO" id="GO:0046872">
    <property type="term" value="F:metal ion binding"/>
    <property type="evidence" value="ECO:0007669"/>
    <property type="project" value="UniProtKB-KW"/>
</dbReference>
<dbReference type="GO" id="GO:0061061">
    <property type="term" value="P:muscle structure development"/>
    <property type="evidence" value="ECO:0007669"/>
    <property type="project" value="TreeGrafter"/>
</dbReference>
<evidence type="ECO:0000256" key="5">
    <source>
        <dbReference type="SAM" id="MobiDB-lite"/>
    </source>
</evidence>
<dbReference type="InterPro" id="IPR031847">
    <property type="entry name" value="PDLI1-4/Zasp-like_mid"/>
</dbReference>
<dbReference type="FunFam" id="2.10.110.10:FF:000060">
    <property type="entry name" value="Uncharacterized protein, isoform Z"/>
    <property type="match status" value="1"/>
</dbReference>
<dbReference type="GO" id="GO:0007507">
    <property type="term" value="P:heart development"/>
    <property type="evidence" value="ECO:0007669"/>
    <property type="project" value="TreeGrafter"/>
</dbReference>
<dbReference type="PANTHER" id="PTHR24214:SF38">
    <property type="entry name" value="PDZ AND LIM DOMAIN PROTEIN ZASP-RELATED"/>
    <property type="match status" value="1"/>
</dbReference>
<evidence type="ECO:0000259" key="6">
    <source>
        <dbReference type="PROSITE" id="PS50023"/>
    </source>
</evidence>
<organism evidence="8 9">
    <name type="scientific">Allacma fusca</name>
    <dbReference type="NCBI Taxonomy" id="39272"/>
    <lineage>
        <taxon>Eukaryota</taxon>
        <taxon>Metazoa</taxon>
        <taxon>Ecdysozoa</taxon>
        <taxon>Arthropoda</taxon>
        <taxon>Hexapoda</taxon>
        <taxon>Collembola</taxon>
        <taxon>Symphypleona</taxon>
        <taxon>Sminthuridae</taxon>
        <taxon>Allacma</taxon>
    </lineage>
</organism>
<proteinExistence type="predicted"/>
<dbReference type="CDD" id="cd23068">
    <property type="entry name" value="PDZ_ZASP52-like"/>
    <property type="match status" value="1"/>
</dbReference>
<keyword evidence="9" id="KW-1185">Reference proteome</keyword>
<feature type="compositionally biased region" description="Polar residues" evidence="5">
    <location>
        <begin position="495"/>
        <end position="504"/>
    </location>
</feature>
<feature type="region of interest" description="Disordered" evidence="5">
    <location>
        <begin position="460"/>
        <end position="567"/>
    </location>
</feature>
<evidence type="ECO:0000256" key="2">
    <source>
        <dbReference type="ARBA" id="ARBA00022833"/>
    </source>
</evidence>
<evidence type="ECO:0000256" key="4">
    <source>
        <dbReference type="PROSITE-ProRule" id="PRU00125"/>
    </source>
</evidence>
<dbReference type="SMART" id="SM00228">
    <property type="entry name" value="PDZ"/>
    <property type="match status" value="1"/>
</dbReference>
<evidence type="ECO:0000256" key="3">
    <source>
        <dbReference type="ARBA" id="ARBA00023038"/>
    </source>
</evidence>
<evidence type="ECO:0008006" key="10">
    <source>
        <dbReference type="Google" id="ProtNLM"/>
    </source>
</evidence>
<feature type="compositionally biased region" description="Pro residues" evidence="5">
    <location>
        <begin position="598"/>
        <end position="607"/>
    </location>
</feature>
<dbReference type="SMART" id="SM00735">
    <property type="entry name" value="ZM"/>
    <property type="match status" value="1"/>
</dbReference>
<keyword evidence="3 4" id="KW-0440">LIM domain</keyword>
<evidence type="ECO:0000313" key="8">
    <source>
        <dbReference type="EMBL" id="CAG7718271.1"/>
    </source>
</evidence>
<dbReference type="PROSITE" id="PS50106">
    <property type="entry name" value="PDZ"/>
    <property type="match status" value="1"/>
</dbReference>
<evidence type="ECO:0000256" key="1">
    <source>
        <dbReference type="ARBA" id="ARBA00022723"/>
    </source>
</evidence>
<dbReference type="FunFam" id="2.30.42.10:FF:000055">
    <property type="entry name" value="PDZ and LIM domain protein 3"/>
    <property type="match status" value="1"/>
</dbReference>
<dbReference type="GO" id="GO:0051371">
    <property type="term" value="F:muscle alpha-actinin binding"/>
    <property type="evidence" value="ECO:0007669"/>
    <property type="project" value="TreeGrafter"/>
</dbReference>
<dbReference type="Pfam" id="PF15936">
    <property type="entry name" value="DUF4749"/>
    <property type="match status" value="1"/>
</dbReference>
<feature type="domain" description="LIM zinc-binding" evidence="6">
    <location>
        <begin position="749"/>
        <end position="808"/>
    </location>
</feature>